<name>A0A6V7J1W3_9HYME</name>
<reference evidence="1" key="1">
    <citation type="submission" date="2020-07" db="EMBL/GenBank/DDBJ databases">
        <authorList>
            <person name="Ferguson B K."/>
        </authorList>
    </citation>
    <scope>NUCLEOTIDE SEQUENCE</scope>
    <source>
        <strain evidence="1">L06</strain>
    </source>
</reference>
<evidence type="ECO:0000313" key="1">
    <source>
        <dbReference type="EMBL" id="CAD1546436.1"/>
    </source>
</evidence>
<dbReference type="AlphaFoldDB" id="A0A6V7J1W3"/>
<sequence>MIGHFFLPENAVTREQRTVTGYRSPLNSLPPVGGKKIPIVKNMSSEILLWHQVVAINGSVQGFFGNDIENAEWTTTYYVEWFW</sequence>
<organism evidence="1">
    <name type="scientific">Bracon brevicornis</name>
    <dbReference type="NCBI Taxonomy" id="1563983"/>
    <lineage>
        <taxon>Eukaryota</taxon>
        <taxon>Metazoa</taxon>
        <taxon>Ecdysozoa</taxon>
        <taxon>Arthropoda</taxon>
        <taxon>Hexapoda</taxon>
        <taxon>Insecta</taxon>
        <taxon>Pterygota</taxon>
        <taxon>Neoptera</taxon>
        <taxon>Endopterygota</taxon>
        <taxon>Hymenoptera</taxon>
        <taxon>Apocrita</taxon>
        <taxon>Ichneumonoidea</taxon>
        <taxon>Braconidae</taxon>
        <taxon>Braconinae</taxon>
        <taxon>Bracon</taxon>
    </lineage>
</organism>
<dbReference type="EMBL" id="CADCXW020000012">
    <property type="protein sequence ID" value="CAD1546436.1"/>
    <property type="molecule type" value="Genomic_DNA"/>
</dbReference>
<accession>A0A6V7J1W3</accession>
<proteinExistence type="predicted"/>
<gene>
    <name evidence="1" type="ORF">BBRV_LOCUS41578</name>
</gene>
<protein>
    <submittedName>
        <fullName evidence="1">Uncharacterized protein</fullName>
    </submittedName>
</protein>